<feature type="domain" description="PAC" evidence="4">
    <location>
        <begin position="120"/>
        <end position="174"/>
    </location>
</feature>
<dbReference type="PATRIC" id="fig|693216.3.peg.173"/>
<dbReference type="CDD" id="cd00130">
    <property type="entry name" value="PAS"/>
    <property type="match status" value="2"/>
</dbReference>
<dbReference type="InterPro" id="IPR013655">
    <property type="entry name" value="PAS_fold_3"/>
</dbReference>
<evidence type="ECO:0000313" key="5">
    <source>
        <dbReference type="EMBL" id="CBA26956.1"/>
    </source>
</evidence>
<dbReference type="Gene3D" id="3.30.450.20">
    <property type="entry name" value="PAS domain"/>
    <property type="match status" value="2"/>
</dbReference>
<dbReference type="SMART" id="SM00086">
    <property type="entry name" value="PAC"/>
    <property type="match status" value="2"/>
</dbReference>
<evidence type="ECO:0000259" key="2">
    <source>
        <dbReference type="PROSITE" id="PS50111"/>
    </source>
</evidence>
<accession>C9Y4P8</accession>
<dbReference type="GO" id="GO:0006935">
    <property type="term" value="P:chemotaxis"/>
    <property type="evidence" value="ECO:0007669"/>
    <property type="project" value="UniProtKB-ARBA"/>
</dbReference>
<keyword evidence="1" id="KW-0807">Transducer</keyword>
<dbReference type="NCBIfam" id="TIGR00229">
    <property type="entry name" value="sensory_box"/>
    <property type="match status" value="2"/>
</dbReference>
<feature type="domain" description="Methyl-accepting transducer" evidence="2">
    <location>
        <begin position="296"/>
        <end position="468"/>
    </location>
</feature>
<reference evidence="5 6" key="1">
    <citation type="journal article" date="2010" name="J. Bacteriol.">
        <title>Complete Genome Sequence of Cronobacter turicensis LMG 23827, a foodborne pathogen causing deaths in neonates.</title>
        <authorList>
            <person name="Stephan R."/>
            <person name="Lehner A."/>
            <person name="Tischler P."/>
            <person name="Rattei T."/>
        </authorList>
    </citation>
    <scope>NUCLEOTIDE SEQUENCE [LARGE SCALE GENOMIC DNA]</scope>
    <source>
        <strain evidence="6">DSM 18703 / CCUG 55852 / LMG 23827 / z3032</strain>
    </source>
</reference>
<dbReference type="PROSITE" id="PS50113">
    <property type="entry name" value="PAC"/>
    <property type="match status" value="2"/>
</dbReference>
<evidence type="ECO:0000256" key="1">
    <source>
        <dbReference type="PROSITE-ProRule" id="PRU00284"/>
    </source>
</evidence>
<dbReference type="InterPro" id="IPR000700">
    <property type="entry name" value="PAS-assoc_C"/>
</dbReference>
<dbReference type="InterPro" id="IPR050903">
    <property type="entry name" value="Bact_Chemotaxis_MeTrfase"/>
</dbReference>
<dbReference type="PROSITE" id="PS50111">
    <property type="entry name" value="CHEMOTAXIS_TRANSDUC_2"/>
    <property type="match status" value="1"/>
</dbReference>
<organism evidence="5 6">
    <name type="scientific">Cronobacter turicensis (strain DSM 18703 / CCUG 55852 / LMG 23827 / z3032)</name>
    <dbReference type="NCBI Taxonomy" id="693216"/>
    <lineage>
        <taxon>Bacteria</taxon>
        <taxon>Pseudomonadati</taxon>
        <taxon>Pseudomonadota</taxon>
        <taxon>Gammaproteobacteria</taxon>
        <taxon>Enterobacterales</taxon>
        <taxon>Enterobacteriaceae</taxon>
        <taxon>Cronobacter</taxon>
    </lineage>
</organism>
<dbReference type="EMBL" id="FN543093">
    <property type="protein sequence ID" value="CBA26956.1"/>
    <property type="molecule type" value="Genomic_DNA"/>
</dbReference>
<dbReference type="InterPro" id="IPR000014">
    <property type="entry name" value="PAS"/>
</dbReference>
<dbReference type="KEGG" id="ctu:CTU_01830"/>
<dbReference type="Pfam" id="PF00015">
    <property type="entry name" value="MCPsignal"/>
    <property type="match status" value="1"/>
</dbReference>
<evidence type="ECO:0000259" key="3">
    <source>
        <dbReference type="PROSITE" id="PS50112"/>
    </source>
</evidence>
<dbReference type="Gene3D" id="1.10.287.950">
    <property type="entry name" value="Methyl-accepting chemotaxis protein"/>
    <property type="match status" value="1"/>
</dbReference>
<dbReference type="InterPro" id="IPR001610">
    <property type="entry name" value="PAC"/>
</dbReference>
<dbReference type="GO" id="GO:0007165">
    <property type="term" value="P:signal transduction"/>
    <property type="evidence" value="ECO:0007669"/>
    <property type="project" value="UniProtKB-KW"/>
</dbReference>
<dbReference type="SUPFAM" id="SSF58104">
    <property type="entry name" value="Methyl-accepting chemotaxis protein (MCP) signaling domain"/>
    <property type="match status" value="1"/>
</dbReference>
<feature type="domain" description="PAC" evidence="4">
    <location>
        <begin position="244"/>
        <end position="296"/>
    </location>
</feature>
<dbReference type="AlphaFoldDB" id="C9Y4P8"/>
<sequence length="468" mass="53031">MFYYEKYPRWQLSERYKNTRYVLSVIADMLCKKPSWIAIMISTITNILKNHAAFAAIKEHMAVILFRPDGTIVEANPAFQNAMGYSLSELVGKHHRMFCSPEYVASPEYKQFWHRLGRGETFSDKFQRYKKDGSEMWLEANYIPVIGKNNNVEYVLKLARDISGRIHDALNKDAILKAAHRSMAIIEFTPDGHIVSANENFCKASGYTLNEIIGKHHRIFCERDYATSAEYADFWRKLNHGEFASGDFRRVTKHRHELWLRASYSPVFDDKGRLYRVVKFAYDVTAEVQKSRDERQATERAEAVSRETLTKTVEIRKTLDDCVTAMENIQRNMEQVIAIVTNLKNDSESIMDLSSVIAQIATQTKLLSLNASVEAARAGDAGKGFSVVATEVKSLADRIDDATGKITRITEQNDHLTKSALDSICRSGKEVASTTVISREALMLTKEIEGYARNILEAVNAIGKAINA</sequence>
<gene>
    <name evidence="5" type="ordered locus">Ctu_01830</name>
</gene>
<dbReference type="PANTHER" id="PTHR24422">
    <property type="entry name" value="CHEMOTAXIS PROTEIN METHYLTRANSFERASE"/>
    <property type="match status" value="1"/>
</dbReference>
<dbReference type="Pfam" id="PF08447">
    <property type="entry name" value="PAS_3"/>
    <property type="match status" value="2"/>
</dbReference>
<evidence type="ECO:0000259" key="4">
    <source>
        <dbReference type="PROSITE" id="PS50113"/>
    </source>
</evidence>
<protein>
    <recommendedName>
        <fullName evidence="7">Methyl-accepting chemotaxis protein</fullName>
    </recommendedName>
</protein>
<dbReference type="InterPro" id="IPR004089">
    <property type="entry name" value="MCPsignal_dom"/>
</dbReference>
<reference evidence="6" key="2">
    <citation type="journal article" date="2011" name="J. Bacteriol.">
        <title>Complete genome sequence of Cronobacter turicensis LMG 23827, a food-borne pathogen causing deaths in neonates.</title>
        <authorList>
            <person name="Stephan R."/>
            <person name="Lehner A."/>
            <person name="Tischler P."/>
            <person name="Rattei T."/>
        </authorList>
    </citation>
    <scope>NUCLEOTIDE SEQUENCE [LARGE SCALE GENOMIC DNA]</scope>
    <source>
        <strain evidence="6">DSM 18703 / CCUG 55852 / LMG 23827 / z3032</strain>
    </source>
</reference>
<evidence type="ECO:0008006" key="7">
    <source>
        <dbReference type="Google" id="ProtNLM"/>
    </source>
</evidence>
<proteinExistence type="predicted"/>
<dbReference type="SUPFAM" id="SSF55785">
    <property type="entry name" value="PYP-like sensor domain (PAS domain)"/>
    <property type="match status" value="2"/>
</dbReference>
<dbReference type="SMART" id="SM00091">
    <property type="entry name" value="PAS"/>
    <property type="match status" value="2"/>
</dbReference>
<dbReference type="HOGENOM" id="CLU_000445_107_26_6"/>
<dbReference type="SMART" id="SM00283">
    <property type="entry name" value="MA"/>
    <property type="match status" value="1"/>
</dbReference>
<feature type="domain" description="PAS" evidence="3">
    <location>
        <begin position="63"/>
        <end position="93"/>
    </location>
</feature>
<feature type="domain" description="PAS" evidence="3">
    <location>
        <begin position="185"/>
        <end position="215"/>
    </location>
</feature>
<dbReference type="GO" id="GO:0016020">
    <property type="term" value="C:membrane"/>
    <property type="evidence" value="ECO:0007669"/>
    <property type="project" value="InterPro"/>
</dbReference>
<dbReference type="Proteomes" id="UP000002069">
    <property type="component" value="Chromosome"/>
</dbReference>
<dbReference type="PROSITE" id="PS50112">
    <property type="entry name" value="PAS"/>
    <property type="match status" value="2"/>
</dbReference>
<evidence type="ECO:0000313" key="6">
    <source>
        <dbReference type="Proteomes" id="UP000002069"/>
    </source>
</evidence>
<keyword evidence="6" id="KW-1185">Reference proteome</keyword>
<dbReference type="InterPro" id="IPR035965">
    <property type="entry name" value="PAS-like_dom_sf"/>
</dbReference>
<name>C9Y4P8_CROTZ</name>
<dbReference type="PANTHER" id="PTHR24422:SF10">
    <property type="entry name" value="CHEMOTAXIS PROTEIN METHYLTRANSFERASE 2"/>
    <property type="match status" value="1"/>
</dbReference>